<dbReference type="SMART" id="SM00191">
    <property type="entry name" value="Int_alpha"/>
    <property type="match status" value="4"/>
</dbReference>
<evidence type="ECO:0008006" key="6">
    <source>
        <dbReference type="Google" id="ProtNLM"/>
    </source>
</evidence>
<evidence type="ECO:0000256" key="3">
    <source>
        <dbReference type="ARBA" id="ARBA00023180"/>
    </source>
</evidence>
<reference evidence="4 5" key="1">
    <citation type="journal article" date="2015" name="Microbiome">
        <title>Genomic resolution of linkages in carbon, nitrogen, and sulfur cycling among widespread estuary sediment bacteria.</title>
        <authorList>
            <person name="Baker B.J."/>
            <person name="Lazar C.S."/>
            <person name="Teske A.P."/>
            <person name="Dick G.J."/>
        </authorList>
    </citation>
    <scope>NUCLEOTIDE SEQUENCE [LARGE SCALE GENOMIC DNA]</scope>
    <source>
        <strain evidence="4">DG_54_3</strain>
    </source>
</reference>
<sequence length="313" mass="32788">MIYVFFGGQIIDSIPDLVLQKSPQEMLGWCVSSGDVNGDECDDIIAGAYCPGDIGKVYIFLGSESPDTLPDVILAGQSPEETFGGSVCALGDVNGDGYADVMVGTDIFSSKAYLYLGGSPMDSLPDLIITEGGSCVSFCGDLNGDSLSDIIVSQDHSYIYLGGTDMDSLPDLILSQEGSALSPCGDVNGDGYDDVAVAYYFNDSVWVFFGGDPMDSIPDLMISDALDGEVFGWEVADCGDLNQDGFSDFIVGAPSGGGGRGLIYFGGDPADDVFDVQIDPPDALYTQFGCSICAGDLNLDGFLEITLGAWENA</sequence>
<keyword evidence="2" id="KW-0677">Repeat</keyword>
<dbReference type="Pfam" id="PF13517">
    <property type="entry name" value="FG-GAP_3"/>
    <property type="match status" value="1"/>
</dbReference>
<dbReference type="GO" id="GO:0033627">
    <property type="term" value="P:cell adhesion mediated by integrin"/>
    <property type="evidence" value="ECO:0007669"/>
    <property type="project" value="TreeGrafter"/>
</dbReference>
<dbReference type="Proteomes" id="UP000051861">
    <property type="component" value="Unassembled WGS sequence"/>
</dbReference>
<feature type="non-terminal residue" evidence="4">
    <location>
        <position position="313"/>
    </location>
</feature>
<evidence type="ECO:0000313" key="5">
    <source>
        <dbReference type="Proteomes" id="UP000051861"/>
    </source>
</evidence>
<evidence type="ECO:0000313" key="4">
    <source>
        <dbReference type="EMBL" id="KPJ62680.1"/>
    </source>
</evidence>
<dbReference type="EMBL" id="LIZX01000260">
    <property type="protein sequence ID" value="KPJ62680.1"/>
    <property type="molecule type" value="Genomic_DNA"/>
</dbReference>
<dbReference type="GO" id="GO:0098609">
    <property type="term" value="P:cell-cell adhesion"/>
    <property type="evidence" value="ECO:0007669"/>
    <property type="project" value="TreeGrafter"/>
</dbReference>
<organism evidence="4 5">
    <name type="scientific">candidate division WOR-1 bacterium DG_54_3</name>
    <dbReference type="NCBI Taxonomy" id="1703775"/>
    <lineage>
        <taxon>Bacteria</taxon>
        <taxon>Bacillati</taxon>
        <taxon>Saganbacteria</taxon>
    </lineage>
</organism>
<evidence type="ECO:0000256" key="1">
    <source>
        <dbReference type="ARBA" id="ARBA00022729"/>
    </source>
</evidence>
<dbReference type="PANTHER" id="PTHR23220:SF122">
    <property type="entry name" value="INTEGRIN ALPHA-PS1"/>
    <property type="match status" value="1"/>
</dbReference>
<dbReference type="GO" id="GO:0005178">
    <property type="term" value="F:integrin binding"/>
    <property type="evidence" value="ECO:0007669"/>
    <property type="project" value="TreeGrafter"/>
</dbReference>
<dbReference type="PANTHER" id="PTHR23220">
    <property type="entry name" value="INTEGRIN ALPHA"/>
    <property type="match status" value="1"/>
</dbReference>
<dbReference type="GO" id="GO:0009897">
    <property type="term" value="C:external side of plasma membrane"/>
    <property type="evidence" value="ECO:0007669"/>
    <property type="project" value="TreeGrafter"/>
</dbReference>
<proteinExistence type="predicted"/>
<dbReference type="GO" id="GO:0008305">
    <property type="term" value="C:integrin complex"/>
    <property type="evidence" value="ECO:0007669"/>
    <property type="project" value="InterPro"/>
</dbReference>
<dbReference type="Gene3D" id="2.130.10.130">
    <property type="entry name" value="Integrin alpha, N-terminal"/>
    <property type="match status" value="3"/>
</dbReference>
<accession>A0A0S7XJR2</accession>
<dbReference type="GO" id="GO:0007160">
    <property type="term" value="P:cell-matrix adhesion"/>
    <property type="evidence" value="ECO:0007669"/>
    <property type="project" value="TreeGrafter"/>
</dbReference>
<dbReference type="InterPro" id="IPR000413">
    <property type="entry name" value="Integrin_alpha"/>
</dbReference>
<protein>
    <recommendedName>
        <fullName evidence="6">FG-GAP repeat protein</fullName>
    </recommendedName>
</protein>
<dbReference type="InterPro" id="IPR013519">
    <property type="entry name" value="Int_alpha_beta-p"/>
</dbReference>
<dbReference type="Pfam" id="PF01839">
    <property type="entry name" value="FG-GAP"/>
    <property type="match status" value="2"/>
</dbReference>
<evidence type="ECO:0000256" key="2">
    <source>
        <dbReference type="ARBA" id="ARBA00022737"/>
    </source>
</evidence>
<comment type="caution">
    <text evidence="4">The sequence shown here is derived from an EMBL/GenBank/DDBJ whole genome shotgun (WGS) entry which is preliminary data.</text>
</comment>
<dbReference type="AlphaFoldDB" id="A0A0S7XJR2"/>
<keyword evidence="1" id="KW-0732">Signal</keyword>
<dbReference type="PRINTS" id="PR01185">
    <property type="entry name" value="INTEGRINA"/>
</dbReference>
<dbReference type="SUPFAM" id="SSF69318">
    <property type="entry name" value="Integrin alpha N-terminal domain"/>
    <property type="match status" value="1"/>
</dbReference>
<name>A0A0S7XJR2_UNCSA</name>
<dbReference type="InterPro" id="IPR013517">
    <property type="entry name" value="FG-GAP"/>
</dbReference>
<gene>
    <name evidence="4" type="ORF">AMJ44_15310</name>
</gene>
<dbReference type="InterPro" id="IPR028994">
    <property type="entry name" value="Integrin_alpha_N"/>
</dbReference>
<dbReference type="GO" id="GO:0007229">
    <property type="term" value="P:integrin-mediated signaling pathway"/>
    <property type="evidence" value="ECO:0007669"/>
    <property type="project" value="TreeGrafter"/>
</dbReference>
<keyword evidence="3" id="KW-0325">Glycoprotein</keyword>